<dbReference type="Proteomes" id="UP000318821">
    <property type="component" value="Unassembled WGS sequence"/>
</dbReference>
<evidence type="ECO:0000259" key="6">
    <source>
        <dbReference type="Pfam" id="PF03151"/>
    </source>
</evidence>
<sequence length="345" mass="37549">MNHTRSVMEAVLAVITYSFCSVSMILVNKLIMNTYDMNFPFGILVLQTGGALVIVALAKAARFIEYPAFSFDVAKKWLPLTLLFVAMLFTSMKSLGTMSVAAQTILKNLAVVLIALGDKFLYGKAQTPMVYFSFALMILGSLLGAKGDKWVTAWGLVWTFLNIVSTVSYTLYMKAVLGSVSNSIGRYGPVFYNNLLSLPFFLIMGVGDIMPFSAAIGDTTTFGKLVLTFSVLVSSVMTFSVFWCMSITSPTTMSVVGSLNKIPLTFLGMLVFHQFPTATGYLGIMIALSAGFLYTHLNIRANRAKASSDTEHQMQQAGKTTAESIVLVRADENSNDTPNLSSHCC</sequence>
<comment type="subcellular location">
    <subcellularLocation>
        <location evidence="1">Membrane</location>
        <topology evidence="1">Multi-pass membrane protein</topology>
    </subcellularLocation>
</comment>
<evidence type="ECO:0000256" key="2">
    <source>
        <dbReference type="ARBA" id="ARBA00022692"/>
    </source>
</evidence>
<feature type="transmembrane region" description="Helical" evidence="5">
    <location>
        <begin position="255"/>
        <end position="272"/>
    </location>
</feature>
<evidence type="ECO:0000256" key="5">
    <source>
        <dbReference type="SAM" id="Phobius"/>
    </source>
</evidence>
<dbReference type="VEuPathDB" id="TriTrypDB:LdCL_340037700"/>
<reference evidence="8" key="1">
    <citation type="submission" date="2019-02" db="EMBL/GenBank/DDBJ databases">
        <title>FDA dAtabase for Regulatory Grade micrObial Sequences (FDA-ARGOS): Supporting development and validation of Infectious Disease Dx tests.</title>
        <authorList>
            <person name="Duncan R."/>
            <person name="Fisher C."/>
            <person name="Tallon L."/>
            <person name="Sadzewicz L."/>
            <person name="Sengamalay N."/>
            <person name="Ott S."/>
            <person name="Godinez A."/>
            <person name="Nagaraj S."/>
            <person name="Vavikolanu K."/>
            <person name="Vyas G."/>
            <person name="Nadendla S."/>
            <person name="Aluvathingal J."/>
            <person name="Sichtig H."/>
        </authorList>
    </citation>
    <scope>NUCLEOTIDE SEQUENCE [LARGE SCALE GENOMIC DNA]</scope>
    <source>
        <strain evidence="8">FDAARGOS_360</strain>
    </source>
</reference>
<name>A0A504XGK2_LEIDO</name>
<feature type="transmembrane region" description="Helical" evidence="5">
    <location>
        <begin position="151"/>
        <end position="172"/>
    </location>
</feature>
<feature type="transmembrane region" description="Helical" evidence="5">
    <location>
        <begin position="7"/>
        <end position="27"/>
    </location>
</feature>
<accession>A0A504XGK2</accession>
<keyword evidence="4 5" id="KW-0472">Membrane</keyword>
<dbReference type="NCBIfam" id="TIGR00803">
    <property type="entry name" value="nst"/>
    <property type="match status" value="1"/>
</dbReference>
<evidence type="ECO:0000313" key="7">
    <source>
        <dbReference type="EMBL" id="TPP46805.1"/>
    </source>
</evidence>
<evidence type="ECO:0000256" key="3">
    <source>
        <dbReference type="ARBA" id="ARBA00022989"/>
    </source>
</evidence>
<keyword evidence="3 5" id="KW-1133">Transmembrane helix</keyword>
<dbReference type="InterPro" id="IPR050186">
    <property type="entry name" value="TPT_transporter"/>
</dbReference>
<dbReference type="VEuPathDB" id="TriTrypDB:LDHU3_34.5010"/>
<gene>
    <name evidence="7" type="ORF">CGC20_21025</name>
</gene>
<feature type="transmembrane region" description="Helical" evidence="5">
    <location>
        <begin position="222"/>
        <end position="243"/>
    </location>
</feature>
<organism evidence="7 8">
    <name type="scientific">Leishmania donovani</name>
    <dbReference type="NCBI Taxonomy" id="5661"/>
    <lineage>
        <taxon>Eukaryota</taxon>
        <taxon>Discoba</taxon>
        <taxon>Euglenozoa</taxon>
        <taxon>Kinetoplastea</taxon>
        <taxon>Metakinetoplastina</taxon>
        <taxon>Trypanosomatida</taxon>
        <taxon>Trypanosomatidae</taxon>
        <taxon>Leishmaniinae</taxon>
        <taxon>Leishmania</taxon>
    </lineage>
</organism>
<dbReference type="Pfam" id="PF03151">
    <property type="entry name" value="TPT"/>
    <property type="match status" value="1"/>
</dbReference>
<evidence type="ECO:0000256" key="1">
    <source>
        <dbReference type="ARBA" id="ARBA00004141"/>
    </source>
</evidence>
<proteinExistence type="predicted"/>
<feature type="transmembrane region" description="Helical" evidence="5">
    <location>
        <begin position="192"/>
        <end position="216"/>
    </location>
</feature>
<feature type="domain" description="Sugar phosphate transporter" evidence="6">
    <location>
        <begin position="12"/>
        <end position="294"/>
    </location>
</feature>
<feature type="transmembrane region" description="Helical" evidence="5">
    <location>
        <begin position="278"/>
        <end position="297"/>
    </location>
</feature>
<dbReference type="AlphaFoldDB" id="A0A504XGK2"/>
<dbReference type="EMBL" id="RHLD01000015">
    <property type="protein sequence ID" value="TPP46805.1"/>
    <property type="molecule type" value="Genomic_DNA"/>
</dbReference>
<dbReference type="VEuPathDB" id="TriTrypDB:LdBPK_044290.1"/>
<comment type="caution">
    <text evidence="7">The sequence shown here is derived from an EMBL/GenBank/DDBJ whole genome shotgun (WGS) entry which is preliminary data.</text>
</comment>
<feature type="transmembrane region" description="Helical" evidence="5">
    <location>
        <begin position="73"/>
        <end position="92"/>
    </location>
</feature>
<keyword evidence="2 5" id="KW-0812">Transmembrane</keyword>
<feature type="transmembrane region" description="Helical" evidence="5">
    <location>
        <begin position="129"/>
        <end position="145"/>
    </location>
</feature>
<dbReference type="PANTHER" id="PTHR11132">
    <property type="entry name" value="SOLUTE CARRIER FAMILY 35"/>
    <property type="match status" value="1"/>
</dbReference>
<evidence type="ECO:0000313" key="8">
    <source>
        <dbReference type="Proteomes" id="UP000318821"/>
    </source>
</evidence>
<dbReference type="GO" id="GO:0016020">
    <property type="term" value="C:membrane"/>
    <property type="evidence" value="ECO:0007669"/>
    <property type="project" value="UniProtKB-SubCell"/>
</dbReference>
<evidence type="ECO:0000256" key="4">
    <source>
        <dbReference type="ARBA" id="ARBA00023136"/>
    </source>
</evidence>
<protein>
    <submittedName>
        <fullName evidence="7">UDP-galactose transporter family protein</fullName>
    </submittedName>
</protein>
<feature type="transmembrane region" description="Helical" evidence="5">
    <location>
        <begin position="39"/>
        <end position="61"/>
    </location>
</feature>
<dbReference type="InterPro" id="IPR004853">
    <property type="entry name" value="Sugar_P_trans_dom"/>
</dbReference>